<reference evidence="2 3" key="1">
    <citation type="journal article" date="2015" name="Stand. Genomic Sci.">
        <title>Genomic Encyclopedia of Bacterial and Archaeal Type Strains, Phase III: the genomes of soil and plant-associated and newly described type strains.</title>
        <authorList>
            <person name="Whitman W.B."/>
            <person name="Woyke T."/>
            <person name="Klenk H.P."/>
            <person name="Zhou Y."/>
            <person name="Lilburn T.G."/>
            <person name="Beck B.J."/>
            <person name="De Vos P."/>
            <person name="Vandamme P."/>
            <person name="Eisen J.A."/>
            <person name="Garrity G."/>
            <person name="Hugenholtz P."/>
            <person name="Kyrpides N.C."/>
        </authorList>
    </citation>
    <scope>NUCLEOTIDE SEQUENCE [LARGE SCALE GENOMIC DNA]</scope>
    <source>
        <strain evidence="2 3">CGMCC 1.6858</strain>
    </source>
</reference>
<dbReference type="Pfam" id="PF01177">
    <property type="entry name" value="Asp_Glu_race"/>
    <property type="match status" value="1"/>
</dbReference>
<evidence type="ECO:0000313" key="2">
    <source>
        <dbReference type="EMBL" id="TWI55722.1"/>
    </source>
</evidence>
<dbReference type="PANTHER" id="PTHR21198:SF7">
    <property type="entry name" value="ASPARTATE-GLUTAMATE RACEMASE FAMILY"/>
    <property type="match status" value="1"/>
</dbReference>
<dbReference type="RefSeq" id="WP_145140639.1">
    <property type="nucleotide sequence ID" value="NZ_VLKY01000004.1"/>
</dbReference>
<dbReference type="Gene3D" id="3.40.50.1860">
    <property type="match status" value="2"/>
</dbReference>
<dbReference type="PANTHER" id="PTHR21198">
    <property type="entry name" value="GLUTAMATE RACEMASE"/>
    <property type="match status" value="1"/>
</dbReference>
<comment type="caution">
    <text evidence="2">The sequence shown here is derived from an EMBL/GenBank/DDBJ whole genome shotgun (WGS) entry which is preliminary data.</text>
</comment>
<dbReference type="GO" id="GO:0047661">
    <property type="term" value="F:amino-acid racemase activity"/>
    <property type="evidence" value="ECO:0007669"/>
    <property type="project" value="InterPro"/>
</dbReference>
<keyword evidence="1" id="KW-0413">Isomerase</keyword>
<name>A0A562QG39_9PSED</name>
<evidence type="ECO:0000256" key="1">
    <source>
        <dbReference type="ARBA" id="ARBA00023235"/>
    </source>
</evidence>
<proteinExistence type="predicted"/>
<organism evidence="2 3">
    <name type="scientific">Pseudomonas duriflava</name>
    <dbReference type="NCBI Taxonomy" id="459528"/>
    <lineage>
        <taxon>Bacteria</taxon>
        <taxon>Pseudomonadati</taxon>
        <taxon>Pseudomonadota</taxon>
        <taxon>Gammaproteobacteria</taxon>
        <taxon>Pseudomonadales</taxon>
        <taxon>Pseudomonadaceae</taxon>
        <taxon>Pseudomonas</taxon>
    </lineage>
</organism>
<keyword evidence="3" id="KW-1185">Reference proteome</keyword>
<dbReference type="SUPFAM" id="SSF53681">
    <property type="entry name" value="Aspartate/glutamate racemase"/>
    <property type="match status" value="2"/>
</dbReference>
<dbReference type="OrthoDB" id="9803739at2"/>
<gene>
    <name evidence="2" type="ORF">IQ22_01655</name>
</gene>
<dbReference type="EMBL" id="VLKY01000004">
    <property type="protein sequence ID" value="TWI55722.1"/>
    <property type="molecule type" value="Genomic_DNA"/>
</dbReference>
<evidence type="ECO:0000313" key="3">
    <source>
        <dbReference type="Proteomes" id="UP000316905"/>
    </source>
</evidence>
<dbReference type="InterPro" id="IPR001920">
    <property type="entry name" value="Asp/Glu_race"/>
</dbReference>
<sequence length="222" mass="23879">MHIGLIGGIGPAATEFYYRALVSLYAKENRKLDLTIANADAREMVNNLEAGNQKAQAAIFSRYIDQLRAAGCEAVAVTSMGGHFCIEELESISSLPIINAISALHAYFTKENITKVGVLGTRAVMQSRLYGLEGVDVLTVAENELGEAHAHYVSMAVSGKATDEQRTYFENAAVRLVSEQGAQAIVLGGTDLFLAFDKSSYPYTLVDCALVHAAEIARLGMN</sequence>
<accession>A0A562QG39</accession>
<dbReference type="AlphaFoldDB" id="A0A562QG39"/>
<protein>
    <submittedName>
        <fullName evidence="2">Aspartate racemase</fullName>
    </submittedName>
</protein>
<dbReference type="InterPro" id="IPR015942">
    <property type="entry name" value="Asp/Glu/hydantoin_racemase"/>
</dbReference>
<dbReference type="Proteomes" id="UP000316905">
    <property type="component" value="Unassembled WGS sequence"/>
</dbReference>